<gene>
    <name evidence="2" type="ORF">EXN66_Car019138</name>
</gene>
<evidence type="ECO:0000313" key="2">
    <source>
        <dbReference type="EMBL" id="KAF3703450.1"/>
    </source>
</evidence>
<organism evidence="2 3">
    <name type="scientific">Channa argus</name>
    <name type="common">Northern snakehead</name>
    <name type="synonym">Ophicephalus argus</name>
    <dbReference type="NCBI Taxonomy" id="215402"/>
    <lineage>
        <taxon>Eukaryota</taxon>
        <taxon>Metazoa</taxon>
        <taxon>Chordata</taxon>
        <taxon>Craniata</taxon>
        <taxon>Vertebrata</taxon>
        <taxon>Euteleostomi</taxon>
        <taxon>Actinopterygii</taxon>
        <taxon>Neopterygii</taxon>
        <taxon>Teleostei</taxon>
        <taxon>Neoteleostei</taxon>
        <taxon>Acanthomorphata</taxon>
        <taxon>Anabantaria</taxon>
        <taxon>Anabantiformes</taxon>
        <taxon>Channoidei</taxon>
        <taxon>Channidae</taxon>
        <taxon>Channa</taxon>
    </lineage>
</organism>
<evidence type="ECO:0000256" key="1">
    <source>
        <dbReference type="SAM" id="MobiDB-lite"/>
    </source>
</evidence>
<accession>A0A6G1QL68</accession>
<protein>
    <recommendedName>
        <fullName evidence="4">Meiotic recombination protein REC8-like protein</fullName>
    </recommendedName>
</protein>
<dbReference type="AlphaFoldDB" id="A0A6G1QL68"/>
<dbReference type="EMBL" id="CM015730">
    <property type="protein sequence ID" value="KAF3703450.1"/>
    <property type="molecule type" value="Genomic_DNA"/>
</dbReference>
<proteinExistence type="predicted"/>
<evidence type="ECO:0000313" key="3">
    <source>
        <dbReference type="Proteomes" id="UP000503349"/>
    </source>
</evidence>
<dbReference type="Proteomes" id="UP000503349">
    <property type="component" value="Chromosome 19"/>
</dbReference>
<reference evidence="3" key="2">
    <citation type="submission" date="2019-02" db="EMBL/GenBank/DDBJ databases">
        <title>Opniocepnalus argus Var Kimnra genome.</title>
        <authorList>
            <person name="Zhou C."/>
            <person name="Xiao S."/>
        </authorList>
    </citation>
    <scope>NUCLEOTIDE SEQUENCE [LARGE SCALE GENOMIC DNA]</scope>
</reference>
<reference evidence="2 3" key="1">
    <citation type="submission" date="2019-02" db="EMBL/GenBank/DDBJ databases">
        <title>Opniocepnalus argus genome.</title>
        <authorList>
            <person name="Zhou C."/>
            <person name="Xiao S."/>
        </authorList>
    </citation>
    <scope>NUCLEOTIDE SEQUENCE [LARGE SCALE GENOMIC DNA]</scope>
    <source>
        <strain evidence="2">OARG1902GOOAL</strain>
        <tissue evidence="2">Muscle</tissue>
    </source>
</reference>
<evidence type="ECO:0008006" key="4">
    <source>
        <dbReference type="Google" id="ProtNLM"/>
    </source>
</evidence>
<feature type="region of interest" description="Disordered" evidence="1">
    <location>
        <begin position="166"/>
        <end position="187"/>
    </location>
</feature>
<sequence length="273" mass="30313">MQTGERIRECEGAMSSIDQLKETVLGVERDSVWLLDKESGQSMEVPQASVALEMTPLQVNMPSPPSGASEKEGDQMTENPYEEVVVPPVRKPGGGRRRQLVFADPQMQLSNRTIKKQIGNPLVETQDLMEALLHLPELTKRATPRQLFSTPCGSVLDVILDMSKGDKSGSDAITPVSRWSPQEETPPPMEPIAEENIEMPKAQTESWDMLSWISSSLQFGDVTFSSLLPPEVDRTTAAHTFLKLLGESSNVPLLLIPNDTYEQRMTFLAMFDQ</sequence>
<keyword evidence="3" id="KW-1185">Reference proteome</keyword>
<name>A0A6G1QL68_CHAAH</name>